<keyword evidence="2" id="KW-1185">Reference proteome</keyword>
<accession>A0A8E2EDW3</accession>
<dbReference type="OrthoDB" id="10261951at2759"/>
<dbReference type="EMBL" id="KV744898">
    <property type="protein sequence ID" value="OCK82131.1"/>
    <property type="molecule type" value="Genomic_DNA"/>
</dbReference>
<dbReference type="AlphaFoldDB" id="A0A8E2EDW3"/>
<evidence type="ECO:0000313" key="2">
    <source>
        <dbReference type="Proteomes" id="UP000250266"/>
    </source>
</evidence>
<proteinExistence type="predicted"/>
<reference evidence="1 2" key="1">
    <citation type="journal article" date="2016" name="Nat. Commun.">
        <title>Ectomycorrhizal ecology is imprinted in the genome of the dominant symbiotic fungus Cenococcum geophilum.</title>
        <authorList>
            <consortium name="DOE Joint Genome Institute"/>
            <person name="Peter M."/>
            <person name="Kohler A."/>
            <person name="Ohm R.A."/>
            <person name="Kuo A."/>
            <person name="Krutzmann J."/>
            <person name="Morin E."/>
            <person name="Arend M."/>
            <person name="Barry K.W."/>
            <person name="Binder M."/>
            <person name="Choi C."/>
            <person name="Clum A."/>
            <person name="Copeland A."/>
            <person name="Grisel N."/>
            <person name="Haridas S."/>
            <person name="Kipfer T."/>
            <person name="LaButti K."/>
            <person name="Lindquist E."/>
            <person name="Lipzen A."/>
            <person name="Maire R."/>
            <person name="Meier B."/>
            <person name="Mihaltcheva S."/>
            <person name="Molinier V."/>
            <person name="Murat C."/>
            <person name="Poggeler S."/>
            <person name="Quandt C.A."/>
            <person name="Sperisen C."/>
            <person name="Tritt A."/>
            <person name="Tisserant E."/>
            <person name="Crous P.W."/>
            <person name="Henrissat B."/>
            <person name="Nehls U."/>
            <person name="Egli S."/>
            <person name="Spatafora J.W."/>
            <person name="Grigoriev I.V."/>
            <person name="Martin F.M."/>
        </authorList>
    </citation>
    <scope>NUCLEOTIDE SEQUENCE [LARGE SCALE GENOMIC DNA]</scope>
    <source>
        <strain evidence="1 2">CBS 459.81</strain>
    </source>
</reference>
<evidence type="ECO:0000313" key="1">
    <source>
        <dbReference type="EMBL" id="OCK82131.1"/>
    </source>
</evidence>
<protein>
    <submittedName>
        <fullName evidence="1">Uncharacterized protein</fullName>
    </submittedName>
</protein>
<name>A0A8E2EDW3_9PEZI</name>
<dbReference type="Proteomes" id="UP000250266">
    <property type="component" value="Unassembled WGS sequence"/>
</dbReference>
<sequence>MAKLMARTLVPVSPLPDDTDFKFISFNCTAANTPDSSAEANAVTLNNSSSWTYCGPLIPLTGNNLPLPSSFHNWAATTINGSVLPTLLPFLTFVHSFLAAVDISHYWITIRATQSTHDFDIPRWHTDDLFFDGNARTGLKLSGYWKLATTILGPGTLFVEDGATARAVQANVKKQCHDQAPEHSCTSIRCLGCATTSDVIRGRLAKDLASQRVVQARPGECTFFKLGEQEGAVHSEPPCHGDRIFVNVIPGTEKELRGLMSKWGMEFPRAWSVGVPLHFTSGEESATNLSMGEEYQA</sequence>
<gene>
    <name evidence="1" type="ORF">K432DRAFT_324881</name>
</gene>
<organism evidence="1 2">
    <name type="scientific">Lepidopterella palustris CBS 459.81</name>
    <dbReference type="NCBI Taxonomy" id="1314670"/>
    <lineage>
        <taxon>Eukaryota</taxon>
        <taxon>Fungi</taxon>
        <taxon>Dikarya</taxon>
        <taxon>Ascomycota</taxon>
        <taxon>Pezizomycotina</taxon>
        <taxon>Dothideomycetes</taxon>
        <taxon>Pleosporomycetidae</taxon>
        <taxon>Mytilinidiales</taxon>
        <taxon>Argynnaceae</taxon>
        <taxon>Lepidopterella</taxon>
    </lineage>
</organism>